<keyword evidence="3 4" id="KW-0408">Iron</keyword>
<dbReference type="EMBL" id="CP027669">
    <property type="protein sequence ID" value="AVO40575.1"/>
    <property type="molecule type" value="Genomic_DNA"/>
</dbReference>
<dbReference type="Pfam" id="PF01491">
    <property type="entry name" value="Frataxin_Cyay"/>
    <property type="match status" value="1"/>
</dbReference>
<dbReference type="AlphaFoldDB" id="A0A2S0MXG6"/>
<dbReference type="HAMAP" id="MF_00142">
    <property type="entry name" value="CyaY"/>
    <property type="match status" value="1"/>
</dbReference>
<evidence type="ECO:0000256" key="4">
    <source>
        <dbReference type="HAMAP-Rule" id="MF_00142"/>
    </source>
</evidence>
<dbReference type="RefSeq" id="WP_106445566.1">
    <property type="nucleotide sequence ID" value="NZ_CP027669.1"/>
</dbReference>
<gene>
    <name evidence="4" type="primary">cyaY</name>
    <name evidence="5" type="ORF">C6571_04100</name>
</gene>
<dbReference type="KEGG" id="simp:C6571_04100"/>
<dbReference type="GO" id="GO:0016226">
    <property type="term" value="P:iron-sulfur cluster assembly"/>
    <property type="evidence" value="ECO:0007669"/>
    <property type="project" value="UniProtKB-UniRule"/>
</dbReference>
<dbReference type="OrthoDB" id="285675at2"/>
<comment type="similarity">
    <text evidence="1 4">Belongs to the frataxin family.</text>
</comment>
<dbReference type="PROSITE" id="PS50810">
    <property type="entry name" value="FRATAXIN_2"/>
    <property type="match status" value="1"/>
</dbReference>
<evidence type="ECO:0000313" key="6">
    <source>
        <dbReference type="Proteomes" id="UP000239326"/>
    </source>
</evidence>
<keyword evidence="2 4" id="KW-0479">Metal-binding</keyword>
<name>A0A2S0MXG6_9BURK</name>
<evidence type="ECO:0000256" key="2">
    <source>
        <dbReference type="ARBA" id="ARBA00022723"/>
    </source>
</evidence>
<evidence type="ECO:0000313" key="5">
    <source>
        <dbReference type="EMBL" id="AVO40575.1"/>
    </source>
</evidence>
<dbReference type="GO" id="GO:0005737">
    <property type="term" value="C:cytoplasm"/>
    <property type="evidence" value="ECO:0007669"/>
    <property type="project" value="UniProtKB-ARBA"/>
</dbReference>
<dbReference type="GO" id="GO:0008199">
    <property type="term" value="F:ferric iron binding"/>
    <property type="evidence" value="ECO:0007669"/>
    <property type="project" value="InterPro"/>
</dbReference>
<dbReference type="NCBIfam" id="TIGR03421">
    <property type="entry name" value="FeS_CyaY"/>
    <property type="match status" value="1"/>
</dbReference>
<proteinExistence type="inferred from homology"/>
<dbReference type="Proteomes" id="UP000239326">
    <property type="component" value="Chromosome"/>
</dbReference>
<keyword evidence="6" id="KW-1185">Reference proteome</keyword>
<comment type="function">
    <text evidence="4">Involved in iron-sulfur (Fe-S) cluster assembly. May act as a regulator of Fe-S biogenesis.</text>
</comment>
<dbReference type="SMART" id="SM01219">
    <property type="entry name" value="Frataxin_Cyay"/>
    <property type="match status" value="1"/>
</dbReference>
<evidence type="ECO:0000256" key="3">
    <source>
        <dbReference type="ARBA" id="ARBA00023004"/>
    </source>
</evidence>
<protein>
    <recommendedName>
        <fullName evidence="4">Iron-sulfur cluster assembly protein CyaY</fullName>
    </recommendedName>
</protein>
<evidence type="ECO:0000256" key="1">
    <source>
        <dbReference type="ARBA" id="ARBA00008183"/>
    </source>
</evidence>
<organism evidence="5 6">
    <name type="scientific">Simplicispira suum</name>
    <dbReference type="NCBI Taxonomy" id="2109915"/>
    <lineage>
        <taxon>Bacteria</taxon>
        <taxon>Pseudomonadati</taxon>
        <taxon>Pseudomonadota</taxon>
        <taxon>Betaproteobacteria</taxon>
        <taxon>Burkholderiales</taxon>
        <taxon>Comamonadaceae</taxon>
        <taxon>Simplicispira</taxon>
    </lineage>
</organism>
<accession>A0A2S0MXG6</accession>
<sequence length="109" mass="12118">MTDLEYADRAEQLLLAIEQCVDRINVATDADIDSQRSGGLITLVFANGSQIVVNQQRPLHEIWMASRSGGYHYRFDGVAWQDTKGAGEFFGALSRDASEQSGLVLRFHD</sequence>
<reference evidence="5 6" key="1">
    <citation type="submission" date="2018-03" db="EMBL/GenBank/DDBJ databases">
        <title>Genome sequencing of Simplicispira sp.</title>
        <authorList>
            <person name="Kim S.-J."/>
            <person name="Heo J."/>
            <person name="Kwon S.-W."/>
        </authorList>
    </citation>
    <scope>NUCLEOTIDE SEQUENCE [LARGE SCALE GENOMIC DNA]</scope>
    <source>
        <strain evidence="5 6">SC1-8</strain>
    </source>
</reference>
<dbReference type="InterPro" id="IPR002908">
    <property type="entry name" value="Frataxin/CyaY"/>
</dbReference>
<dbReference type="SUPFAM" id="SSF55387">
    <property type="entry name" value="Frataxin/Nqo15-like"/>
    <property type="match status" value="1"/>
</dbReference>
<dbReference type="Gene3D" id="3.30.920.10">
    <property type="entry name" value="Frataxin/CyaY"/>
    <property type="match status" value="1"/>
</dbReference>
<dbReference type="InterPro" id="IPR047584">
    <property type="entry name" value="CyaY"/>
</dbReference>
<dbReference type="InterPro" id="IPR036524">
    <property type="entry name" value="Frataxin/CyaY_sf"/>
</dbReference>